<proteinExistence type="predicted"/>
<organism evidence="1">
    <name type="scientific">mine drainage metagenome</name>
    <dbReference type="NCBI Taxonomy" id="410659"/>
    <lineage>
        <taxon>unclassified sequences</taxon>
        <taxon>metagenomes</taxon>
        <taxon>ecological metagenomes</taxon>
    </lineage>
</organism>
<comment type="caution">
    <text evidence="1">The sequence shown here is derived from an EMBL/GenBank/DDBJ whole genome shotgun (WGS) entry which is preliminary data.</text>
</comment>
<reference evidence="1" key="1">
    <citation type="submission" date="2013-08" db="EMBL/GenBank/DDBJ databases">
        <authorList>
            <person name="Mendez C."/>
            <person name="Richter M."/>
            <person name="Ferrer M."/>
            <person name="Sanchez J."/>
        </authorList>
    </citation>
    <scope>NUCLEOTIDE SEQUENCE</scope>
</reference>
<gene>
    <name evidence="1" type="ORF">B1B_01744</name>
</gene>
<protein>
    <submittedName>
        <fullName evidence="1">Uncharacterized protein</fullName>
    </submittedName>
</protein>
<evidence type="ECO:0000313" key="1">
    <source>
        <dbReference type="EMBL" id="EQD76386.1"/>
    </source>
</evidence>
<dbReference type="EMBL" id="AUZY01001072">
    <property type="protein sequence ID" value="EQD76386.1"/>
    <property type="molecule type" value="Genomic_DNA"/>
</dbReference>
<name>T1BTW4_9ZZZZ</name>
<reference evidence="1" key="2">
    <citation type="journal article" date="2014" name="ISME J.">
        <title>Microbial stratification in low pH oxic and suboxic macroscopic growths along an acid mine drainage.</title>
        <authorList>
            <person name="Mendez-Garcia C."/>
            <person name="Mesa V."/>
            <person name="Sprenger R.R."/>
            <person name="Richter M."/>
            <person name="Diez M.S."/>
            <person name="Solano J."/>
            <person name="Bargiela R."/>
            <person name="Golyshina O.V."/>
            <person name="Manteca A."/>
            <person name="Ramos J.L."/>
            <person name="Gallego J.R."/>
            <person name="Llorente I."/>
            <person name="Martins Dos Santos V.A."/>
            <person name="Jensen O.N."/>
            <person name="Pelaez A.I."/>
            <person name="Sanchez J."/>
            <person name="Ferrer M."/>
        </authorList>
    </citation>
    <scope>NUCLEOTIDE SEQUENCE</scope>
</reference>
<dbReference type="AlphaFoldDB" id="T1BTW4"/>
<sequence>MPRNLSLRAASARRARIAEEAARILIEEGLTDYGCAKRKAALRLGEGEHGQHLPSNQEIEQALSVRQRLYAAGLTREQIQKMRQVACGVMRFLLPIQARLTGGALTEIGPTAAEIELHVFADPPELVAFRLLDAGIDYDLTERKLRFKGAEPSLPVYRFEEAGWAVHLTVFKPDDIRQSPLSPVNGRPLQRIGLRVLEGLLEAEMRAGHCQVPELALPPRWLICK</sequence>
<accession>T1BTW4</accession>